<evidence type="ECO:0000259" key="6">
    <source>
        <dbReference type="Pfam" id="PF22888"/>
    </source>
</evidence>
<protein>
    <submittedName>
        <fullName evidence="7">M28 family peptidase</fullName>
    </submittedName>
</protein>
<dbReference type="CDD" id="cd02121">
    <property type="entry name" value="PA_GCPII_like"/>
    <property type="match status" value="1"/>
</dbReference>
<evidence type="ECO:0000313" key="7">
    <source>
        <dbReference type="EMBL" id="RST77220.1"/>
    </source>
</evidence>
<evidence type="ECO:0000259" key="5">
    <source>
        <dbReference type="Pfam" id="PF04389"/>
    </source>
</evidence>
<comment type="similarity">
    <text evidence="1">Belongs to the peptidase M28 family. M28B subfamily.</text>
</comment>
<dbReference type="InterPro" id="IPR036757">
    <property type="entry name" value="TFR-like_dimer_dom_sf"/>
</dbReference>
<organism evidence="7 8">
    <name type="scientific">Siminovitchia acidinfaciens</name>
    <dbReference type="NCBI Taxonomy" id="2321395"/>
    <lineage>
        <taxon>Bacteria</taxon>
        <taxon>Bacillati</taxon>
        <taxon>Bacillota</taxon>
        <taxon>Bacilli</taxon>
        <taxon>Bacillales</taxon>
        <taxon>Bacillaceae</taxon>
        <taxon>Siminovitchia</taxon>
    </lineage>
</organism>
<dbReference type="OrthoDB" id="233977at2"/>
<dbReference type="Gene3D" id="3.50.30.30">
    <property type="match status" value="1"/>
</dbReference>
<feature type="domain" description="FIMAH" evidence="6">
    <location>
        <begin position="706"/>
        <end position="785"/>
    </location>
</feature>
<proteinExistence type="inferred from homology"/>
<feature type="domain" description="PA" evidence="3">
    <location>
        <begin position="155"/>
        <end position="243"/>
    </location>
</feature>
<dbReference type="InterPro" id="IPR046450">
    <property type="entry name" value="PA_dom_sf"/>
</dbReference>
<dbReference type="Proteomes" id="UP000287156">
    <property type="component" value="Unassembled WGS sequence"/>
</dbReference>
<dbReference type="AlphaFoldDB" id="A0A429Y712"/>
<feature type="region of interest" description="Disordered" evidence="2">
    <location>
        <begin position="247"/>
        <end position="279"/>
    </location>
</feature>
<evidence type="ECO:0000256" key="2">
    <source>
        <dbReference type="SAM" id="MobiDB-lite"/>
    </source>
</evidence>
<dbReference type="SUPFAM" id="SSF53187">
    <property type="entry name" value="Zn-dependent exopeptidases"/>
    <property type="match status" value="1"/>
</dbReference>
<dbReference type="Pfam" id="PF22888">
    <property type="entry name" value="FIMAH"/>
    <property type="match status" value="1"/>
</dbReference>
<accession>A0A429Y712</accession>
<reference evidence="7" key="1">
    <citation type="submission" date="2018-12" db="EMBL/GenBank/DDBJ databases">
        <authorList>
            <person name="Sun L."/>
            <person name="Chen Z."/>
        </authorList>
    </citation>
    <scope>NUCLEOTIDE SEQUENCE [LARGE SCALE GENOMIC DNA]</scope>
    <source>
        <strain evidence="7">3-2-2</strain>
    </source>
</reference>
<dbReference type="InterPro" id="IPR039373">
    <property type="entry name" value="Peptidase_M28B"/>
</dbReference>
<sequence length="789" mass="86788">MVFLKKKLGFLMSGLITFTLIVTSTGLSKAETSQGDYFGFSKERVNWQREFEEMLSERVDLENIGYYSRNLSSFIAEVGTKGNKDAVDFSVNELRKAGLNPEVDSYDVYLPRPNELSVTQTAPEVRELKVMEDLPPEIKAKVIPGFAAYSPSGTVEGELVYANYGRPEDFEELKKRGISVKDKIVITRYGQNFRGVKTDQAAKHGANGVLIYSDPADDGYARGEVYPKGPWRPADSIQRGSIVALSKYPGDPLTPGEPSKPGVERIDPDDAESLPTIPTQPISYGEARHLLEAMDGDQVPEAWQGALPFEYHFGAGAAKVRLSLDIDYDQRPVNNVIVRIPGAKYPDEMVVLGAHRDTWAFGANDNTSGWATTMEIARVLGEMYQEGWKPDRTIVLAGWDGEEYGLLGSTEWVEDKKKELTENAVAYLNMDSVGGQFVNSAAVPSMKELIYSVMKTVTEPRTGTSVFDDWYERSGNRMPNIGQLGSGSDYTAFIDHIGVPSGGVGFSSPGGAYHSAYDNTDFLERFGDPGYVHHGATVEIVGKMALRLANADIIPLRYSTYAEEVSALLAKKGEEYKEDVDLSGVIALAEKWKEEAAFLEAKNERVLSVGNLGKAESESLSAVNRAMIEQERTFINEEGLPSRPWYKHVIWAPGLTTGYAALPLPELSEALESGDAKAIDAAVKNLEKALGEAAQTAALAQTINASSIIKHVDYFAENGDIKNKGTARALTVHLTAISRFESKESSEKVVKHTEGFKKLLNQFEKNDLVTEEARNALMKEADSLLKKWE</sequence>
<evidence type="ECO:0000313" key="8">
    <source>
        <dbReference type="Proteomes" id="UP000287156"/>
    </source>
</evidence>
<dbReference type="InterPro" id="IPR054470">
    <property type="entry name" value="FIMAH_dom"/>
</dbReference>
<dbReference type="Gene3D" id="3.40.630.10">
    <property type="entry name" value="Zn peptidases"/>
    <property type="match status" value="1"/>
</dbReference>
<dbReference type="Pfam" id="PF04389">
    <property type="entry name" value="Peptidase_M28"/>
    <property type="match status" value="1"/>
</dbReference>
<dbReference type="FunFam" id="3.50.30.30:FF:000045">
    <property type="entry name" value="Predicted protein"/>
    <property type="match status" value="1"/>
</dbReference>
<dbReference type="InterPro" id="IPR007365">
    <property type="entry name" value="TFR-like_dimer_dom"/>
</dbReference>
<dbReference type="SUPFAM" id="SSF52025">
    <property type="entry name" value="PA domain"/>
    <property type="match status" value="1"/>
</dbReference>
<evidence type="ECO:0000256" key="1">
    <source>
        <dbReference type="ARBA" id="ARBA00005634"/>
    </source>
</evidence>
<dbReference type="PANTHER" id="PTHR10404">
    <property type="entry name" value="N-ACETYLATED-ALPHA-LINKED ACIDIC DIPEPTIDASE"/>
    <property type="match status" value="1"/>
</dbReference>
<gene>
    <name evidence="7" type="ORF">D4T97_001615</name>
</gene>
<dbReference type="RefSeq" id="WP_126047011.1">
    <property type="nucleotide sequence ID" value="NZ_QYTV02000001.1"/>
</dbReference>
<comment type="caution">
    <text evidence="7">The sequence shown here is derived from an EMBL/GenBank/DDBJ whole genome shotgun (WGS) entry which is preliminary data.</text>
</comment>
<dbReference type="InterPro" id="IPR003137">
    <property type="entry name" value="PA_domain"/>
</dbReference>
<feature type="domain" description="Transferrin receptor-like dimerisation" evidence="4">
    <location>
        <begin position="582"/>
        <end position="696"/>
    </location>
</feature>
<dbReference type="Pfam" id="PF02225">
    <property type="entry name" value="PA"/>
    <property type="match status" value="1"/>
</dbReference>
<evidence type="ECO:0000259" key="4">
    <source>
        <dbReference type="Pfam" id="PF04253"/>
    </source>
</evidence>
<name>A0A429Y712_9BACI</name>
<dbReference type="FunFam" id="3.40.630.10:FF:000101">
    <property type="entry name" value="N-acetylated alpha-linked acidic dipeptidase like 1"/>
    <property type="match status" value="1"/>
</dbReference>
<dbReference type="InterPro" id="IPR007484">
    <property type="entry name" value="Peptidase_M28"/>
</dbReference>
<dbReference type="Gene3D" id="1.20.930.40">
    <property type="entry name" value="Transferrin receptor-like, dimerisation domain"/>
    <property type="match status" value="1"/>
</dbReference>
<dbReference type="SUPFAM" id="SSF47672">
    <property type="entry name" value="Transferrin receptor-like dimerisation domain"/>
    <property type="match status" value="1"/>
</dbReference>
<keyword evidence="8" id="KW-1185">Reference proteome</keyword>
<evidence type="ECO:0000259" key="3">
    <source>
        <dbReference type="Pfam" id="PF02225"/>
    </source>
</evidence>
<feature type="domain" description="Peptidase M28" evidence="5">
    <location>
        <begin position="335"/>
        <end position="523"/>
    </location>
</feature>
<dbReference type="EMBL" id="QYTV02000001">
    <property type="protein sequence ID" value="RST77220.1"/>
    <property type="molecule type" value="Genomic_DNA"/>
</dbReference>
<dbReference type="Pfam" id="PF04253">
    <property type="entry name" value="TFR_dimer"/>
    <property type="match status" value="1"/>
</dbReference>
<dbReference type="CDD" id="cd08022">
    <property type="entry name" value="M28_PSMA_like"/>
    <property type="match status" value="1"/>
</dbReference>
<dbReference type="PANTHER" id="PTHR10404:SF46">
    <property type="entry name" value="VACUOLAR PROTEIN SORTING-ASSOCIATED PROTEIN 70"/>
    <property type="match status" value="1"/>
</dbReference>